<gene>
    <name evidence="1" type="ORF">RF11_14451</name>
</gene>
<organism evidence="1 2">
    <name type="scientific">Thelohanellus kitauei</name>
    <name type="common">Myxosporean</name>
    <dbReference type="NCBI Taxonomy" id="669202"/>
    <lineage>
        <taxon>Eukaryota</taxon>
        <taxon>Metazoa</taxon>
        <taxon>Cnidaria</taxon>
        <taxon>Myxozoa</taxon>
        <taxon>Myxosporea</taxon>
        <taxon>Bivalvulida</taxon>
        <taxon>Platysporina</taxon>
        <taxon>Myxobolidae</taxon>
        <taxon>Thelohanellus</taxon>
    </lineage>
</organism>
<keyword evidence="2" id="KW-1185">Reference proteome</keyword>
<protein>
    <submittedName>
        <fullName evidence="1">Uncharacterized protein</fullName>
    </submittedName>
</protein>
<accession>A0A0C2N3Z2</accession>
<proteinExistence type="predicted"/>
<evidence type="ECO:0000313" key="2">
    <source>
        <dbReference type="Proteomes" id="UP000031668"/>
    </source>
</evidence>
<reference evidence="1 2" key="1">
    <citation type="journal article" date="2014" name="Genome Biol. Evol.">
        <title>The genome of the myxosporean Thelohanellus kitauei shows adaptations to nutrient acquisition within its fish host.</title>
        <authorList>
            <person name="Yang Y."/>
            <person name="Xiong J."/>
            <person name="Zhou Z."/>
            <person name="Huo F."/>
            <person name="Miao W."/>
            <person name="Ran C."/>
            <person name="Liu Y."/>
            <person name="Zhang J."/>
            <person name="Feng J."/>
            <person name="Wang M."/>
            <person name="Wang M."/>
            <person name="Wang L."/>
            <person name="Yao B."/>
        </authorList>
    </citation>
    <scope>NUCLEOTIDE SEQUENCE [LARGE SCALE GENOMIC DNA]</scope>
    <source>
        <strain evidence="1">Wuqing</strain>
    </source>
</reference>
<evidence type="ECO:0000313" key="1">
    <source>
        <dbReference type="EMBL" id="KII71040.1"/>
    </source>
</evidence>
<dbReference type="EMBL" id="JWZT01001870">
    <property type="protein sequence ID" value="KII71040.1"/>
    <property type="molecule type" value="Genomic_DNA"/>
</dbReference>
<dbReference type="AlphaFoldDB" id="A0A0C2N3Z2"/>
<comment type="caution">
    <text evidence="1">The sequence shown here is derived from an EMBL/GenBank/DDBJ whole genome shotgun (WGS) entry which is preliminary data.</text>
</comment>
<name>A0A0C2N3Z2_THEKT</name>
<sequence>MVEELENNSNHLHRRISVNNKCHRRNLSVLTEEEQKLPLQVKARKFLFKRFKTDHRISEAIKMFEPHIIEKVMQDSQTWSYCCQFHTLRHFLVFQKLCDYYGVEWKLCNKCLSFKYYYSPNQKISPSVSGMLFETQENIDIDEKFTHHYTGCDSSTSSDIEGKECTKPFLDDSKPNMDRLTQTSKRLDEEQTLLYESSFVTPISSDISEYYENGLKYYISSSSESPWKSI</sequence>
<dbReference type="Proteomes" id="UP000031668">
    <property type="component" value="Unassembled WGS sequence"/>
</dbReference>